<accession>A0A2P2QKR7</accession>
<protein>
    <submittedName>
        <fullName evidence="1">Uncharacterized protein</fullName>
    </submittedName>
</protein>
<name>A0A2P2QKR7_RHIMU</name>
<reference evidence="1" key="1">
    <citation type="submission" date="2018-02" db="EMBL/GenBank/DDBJ databases">
        <title>Rhizophora mucronata_Transcriptome.</title>
        <authorList>
            <person name="Meera S.P."/>
            <person name="Sreeshan A."/>
            <person name="Augustine A."/>
        </authorList>
    </citation>
    <scope>NUCLEOTIDE SEQUENCE</scope>
    <source>
        <tissue evidence="1">Leaf</tissue>
    </source>
</reference>
<proteinExistence type="predicted"/>
<evidence type="ECO:0000313" key="1">
    <source>
        <dbReference type="EMBL" id="MBX67581.1"/>
    </source>
</evidence>
<organism evidence="1">
    <name type="scientific">Rhizophora mucronata</name>
    <name type="common">Asiatic mangrove</name>
    <dbReference type="NCBI Taxonomy" id="61149"/>
    <lineage>
        <taxon>Eukaryota</taxon>
        <taxon>Viridiplantae</taxon>
        <taxon>Streptophyta</taxon>
        <taxon>Embryophyta</taxon>
        <taxon>Tracheophyta</taxon>
        <taxon>Spermatophyta</taxon>
        <taxon>Magnoliopsida</taxon>
        <taxon>eudicotyledons</taxon>
        <taxon>Gunneridae</taxon>
        <taxon>Pentapetalae</taxon>
        <taxon>rosids</taxon>
        <taxon>fabids</taxon>
        <taxon>Malpighiales</taxon>
        <taxon>Rhizophoraceae</taxon>
        <taxon>Rhizophora</taxon>
    </lineage>
</organism>
<sequence length="12" mass="1466">MEIVLLFTHSYL</sequence>
<dbReference type="EMBL" id="GGEC01087097">
    <property type="protein sequence ID" value="MBX67581.1"/>
    <property type="molecule type" value="Transcribed_RNA"/>
</dbReference>